<evidence type="ECO:0000256" key="3">
    <source>
        <dbReference type="ARBA" id="ARBA00022475"/>
    </source>
</evidence>
<dbReference type="EMBL" id="CP001968">
    <property type="protein sequence ID" value="ADD67875.1"/>
    <property type="molecule type" value="Genomic_DNA"/>
</dbReference>
<dbReference type="PaxDb" id="522772-Dacet_1103"/>
<keyword evidence="4 7" id="KW-0812">Transmembrane</keyword>
<evidence type="ECO:0000256" key="7">
    <source>
        <dbReference type="RuleBase" id="RU003879"/>
    </source>
</evidence>
<dbReference type="AlphaFoldDB" id="D4H776"/>
<dbReference type="InterPro" id="IPR003400">
    <property type="entry name" value="ExbD"/>
</dbReference>
<proteinExistence type="inferred from homology"/>
<dbReference type="GO" id="GO:0022857">
    <property type="term" value="F:transmembrane transporter activity"/>
    <property type="evidence" value="ECO:0007669"/>
    <property type="project" value="InterPro"/>
</dbReference>
<dbReference type="GO" id="GO:0015031">
    <property type="term" value="P:protein transport"/>
    <property type="evidence" value="ECO:0007669"/>
    <property type="project" value="UniProtKB-KW"/>
</dbReference>
<evidence type="ECO:0000256" key="4">
    <source>
        <dbReference type="ARBA" id="ARBA00022692"/>
    </source>
</evidence>
<evidence type="ECO:0000256" key="8">
    <source>
        <dbReference type="SAM" id="Phobius"/>
    </source>
</evidence>
<sequence length="134" mass="14807">MKFSKKGDNNNNIEVNLTPLIDVVFLLLIFFMVSTTFIYSNSIDVNLPAAKGDETSVSENIRVVLTQSGVINIDGKAYPENAVEKHLAQMKKSKPESTVIIEADKNVTHGRVVFVMDASRKAGFDKFAIAVEEE</sequence>
<keyword evidence="7" id="KW-0653">Protein transport</keyword>
<gene>
    <name evidence="9" type="ordered locus">Dacet_1103</name>
</gene>
<evidence type="ECO:0000256" key="6">
    <source>
        <dbReference type="ARBA" id="ARBA00023136"/>
    </source>
</evidence>
<dbReference type="Proteomes" id="UP000002012">
    <property type="component" value="Chromosome"/>
</dbReference>
<reference evidence="9 10" key="1">
    <citation type="journal article" date="2010" name="Stand. Genomic Sci.">
        <title>Complete genome sequence of Denitrovibrio acetiphilus type strain (N2460).</title>
        <authorList>
            <person name="Kiss H."/>
            <person name="Lang E."/>
            <person name="Lapidus A."/>
            <person name="Copeland A."/>
            <person name="Nolan M."/>
            <person name="Glavina Del Rio T."/>
            <person name="Chen F."/>
            <person name="Lucas S."/>
            <person name="Tice H."/>
            <person name="Cheng J.F."/>
            <person name="Han C."/>
            <person name="Goodwin L."/>
            <person name="Pitluck S."/>
            <person name="Liolios K."/>
            <person name="Pati A."/>
            <person name="Ivanova N."/>
            <person name="Mavromatis K."/>
            <person name="Chen A."/>
            <person name="Palaniappan K."/>
            <person name="Land M."/>
            <person name="Hauser L."/>
            <person name="Chang Y.J."/>
            <person name="Jeffries C.D."/>
            <person name="Detter J.C."/>
            <person name="Brettin T."/>
            <person name="Spring S."/>
            <person name="Rohde M."/>
            <person name="Goker M."/>
            <person name="Woyke T."/>
            <person name="Bristow J."/>
            <person name="Eisen J.A."/>
            <person name="Markowitz V."/>
            <person name="Hugenholtz P."/>
            <person name="Kyrpides N.C."/>
            <person name="Klenk H.P."/>
        </authorList>
    </citation>
    <scope>NUCLEOTIDE SEQUENCE [LARGE SCALE GENOMIC DNA]</scope>
    <source>
        <strain evidence="10">DSM 12809 / NBRC 114555 / N2460</strain>
    </source>
</reference>
<comment type="similarity">
    <text evidence="2 7">Belongs to the ExbD/TolR family.</text>
</comment>
<dbReference type="OrthoDB" id="8858387at2"/>
<dbReference type="Pfam" id="PF02472">
    <property type="entry name" value="ExbD"/>
    <property type="match status" value="1"/>
</dbReference>
<keyword evidence="5 8" id="KW-1133">Transmembrane helix</keyword>
<dbReference type="HOGENOM" id="CLU_085305_3_3_0"/>
<dbReference type="InParanoid" id="D4H776"/>
<evidence type="ECO:0000256" key="1">
    <source>
        <dbReference type="ARBA" id="ARBA00004162"/>
    </source>
</evidence>
<dbReference type="STRING" id="522772.Dacet_1103"/>
<keyword evidence="6 8" id="KW-0472">Membrane</keyword>
<dbReference type="eggNOG" id="COG0848">
    <property type="taxonomic scope" value="Bacteria"/>
</dbReference>
<evidence type="ECO:0000256" key="5">
    <source>
        <dbReference type="ARBA" id="ARBA00022989"/>
    </source>
</evidence>
<accession>D4H776</accession>
<dbReference type="RefSeq" id="WP_013010399.1">
    <property type="nucleotide sequence ID" value="NC_013943.1"/>
</dbReference>
<evidence type="ECO:0000256" key="2">
    <source>
        <dbReference type="ARBA" id="ARBA00005811"/>
    </source>
</evidence>
<dbReference type="KEGG" id="dap:Dacet_1103"/>
<keyword evidence="7" id="KW-0813">Transport</keyword>
<keyword evidence="3" id="KW-1003">Cell membrane</keyword>
<dbReference type="GO" id="GO:0005886">
    <property type="term" value="C:plasma membrane"/>
    <property type="evidence" value="ECO:0007669"/>
    <property type="project" value="UniProtKB-SubCell"/>
</dbReference>
<evidence type="ECO:0000313" key="10">
    <source>
        <dbReference type="Proteomes" id="UP000002012"/>
    </source>
</evidence>
<dbReference type="PANTHER" id="PTHR30558">
    <property type="entry name" value="EXBD MEMBRANE COMPONENT OF PMF-DRIVEN MACROMOLECULE IMPORT SYSTEM"/>
    <property type="match status" value="1"/>
</dbReference>
<keyword evidence="10" id="KW-1185">Reference proteome</keyword>
<evidence type="ECO:0000313" key="9">
    <source>
        <dbReference type="EMBL" id="ADD67875.1"/>
    </source>
</evidence>
<protein>
    <submittedName>
        <fullName evidence="9">Biopolymer transport protein ExbD/TolR</fullName>
    </submittedName>
</protein>
<organism evidence="9 10">
    <name type="scientific">Denitrovibrio acetiphilus (strain DSM 12809 / NBRC 114555 / N2460)</name>
    <dbReference type="NCBI Taxonomy" id="522772"/>
    <lineage>
        <taxon>Bacteria</taxon>
        <taxon>Pseudomonadati</taxon>
        <taxon>Deferribacterota</taxon>
        <taxon>Deferribacteres</taxon>
        <taxon>Deferribacterales</taxon>
        <taxon>Geovibrionaceae</taxon>
        <taxon>Denitrovibrio</taxon>
    </lineage>
</organism>
<name>D4H776_DENA2</name>
<comment type="subcellular location">
    <subcellularLocation>
        <location evidence="1">Cell membrane</location>
        <topology evidence="1">Single-pass membrane protein</topology>
    </subcellularLocation>
    <subcellularLocation>
        <location evidence="7">Cell membrane</location>
        <topology evidence="7">Single-pass type II membrane protein</topology>
    </subcellularLocation>
</comment>
<dbReference type="Gene3D" id="3.30.420.270">
    <property type="match status" value="1"/>
</dbReference>
<feature type="transmembrane region" description="Helical" evidence="8">
    <location>
        <begin position="20"/>
        <end position="39"/>
    </location>
</feature>